<evidence type="ECO:0000313" key="2">
    <source>
        <dbReference type="Proteomes" id="UP000240760"/>
    </source>
</evidence>
<dbReference type="EMBL" id="KZ679138">
    <property type="protein sequence ID" value="PTB73364.1"/>
    <property type="molecule type" value="Genomic_DNA"/>
</dbReference>
<organism evidence="1 2">
    <name type="scientific">Trichoderma longibrachiatum ATCC 18648</name>
    <dbReference type="NCBI Taxonomy" id="983965"/>
    <lineage>
        <taxon>Eukaryota</taxon>
        <taxon>Fungi</taxon>
        <taxon>Dikarya</taxon>
        <taxon>Ascomycota</taxon>
        <taxon>Pezizomycotina</taxon>
        <taxon>Sordariomycetes</taxon>
        <taxon>Hypocreomycetidae</taxon>
        <taxon>Hypocreales</taxon>
        <taxon>Hypocreaceae</taxon>
        <taxon>Trichoderma</taxon>
    </lineage>
</organism>
<accession>A0A2T4BVN2</accession>
<dbReference type="Proteomes" id="UP000240760">
    <property type="component" value="Unassembled WGS sequence"/>
</dbReference>
<sequence length="118" mass="13133">MGSTCSRARILSIPVCLSVPSLCPLSSHPSNLHQTTRHQFGHPCSSHRISGRASVSSPFVTAESMLDRFFSRRGFRWEDEKKRTLDPGPWLQRLVILIGEWAAAAVERGPAHHQLSFG</sequence>
<name>A0A2T4BVN2_TRILO</name>
<gene>
    <name evidence="1" type="ORF">M440DRAFT_129740</name>
</gene>
<reference evidence="1 2" key="1">
    <citation type="submission" date="2016-07" db="EMBL/GenBank/DDBJ databases">
        <title>Multiple horizontal gene transfer events from other fungi enriched the ability of initially mycotrophic Trichoderma (Ascomycota) to feed on dead plant biomass.</title>
        <authorList>
            <consortium name="DOE Joint Genome Institute"/>
            <person name="Aerts A."/>
            <person name="Atanasova L."/>
            <person name="Chenthamara K."/>
            <person name="Zhang J."/>
            <person name="Grujic M."/>
            <person name="Henrissat B."/>
            <person name="Kuo A."/>
            <person name="Salamov A."/>
            <person name="Lipzen A."/>
            <person name="Labutti K."/>
            <person name="Barry K."/>
            <person name="Miao Y."/>
            <person name="Rahimi M.J."/>
            <person name="Shen Q."/>
            <person name="Grigoriev I.V."/>
            <person name="Kubicek C.P."/>
            <person name="Druzhinina I.S."/>
        </authorList>
    </citation>
    <scope>NUCLEOTIDE SEQUENCE [LARGE SCALE GENOMIC DNA]</scope>
    <source>
        <strain evidence="1 2">ATCC 18648</strain>
    </source>
</reference>
<keyword evidence="2" id="KW-1185">Reference proteome</keyword>
<dbReference type="AlphaFoldDB" id="A0A2T4BVN2"/>
<evidence type="ECO:0000313" key="1">
    <source>
        <dbReference type="EMBL" id="PTB73364.1"/>
    </source>
</evidence>
<protein>
    <submittedName>
        <fullName evidence="1">Uncharacterized protein</fullName>
    </submittedName>
</protein>
<proteinExistence type="predicted"/>